<evidence type="ECO:0000313" key="2">
    <source>
        <dbReference type="EMBL" id="KZD50944.1"/>
    </source>
</evidence>
<dbReference type="AlphaFoldDB" id="A0A164KLH6"/>
<dbReference type="RefSeq" id="WP_000526010.1">
    <property type="nucleotide sequence ID" value="NZ_LJKE01000128.1"/>
</dbReference>
<evidence type="ECO:0000313" key="3">
    <source>
        <dbReference type="Proteomes" id="UP000076482"/>
    </source>
</evidence>
<sequence>MGNCSTNLSCCASSQKTIVQDKVCIDWTASAAAEVIYADNISQDIYASGYLKVDTGTGPVTLVFYTGGIAGTALETIVVATGSSASFTVRRFDTVTILGTAAAETGEFCMTIRYTLS</sequence>
<organism evidence="2 3">
    <name type="scientific">Bacillus cereus</name>
    <dbReference type="NCBI Taxonomy" id="1396"/>
    <lineage>
        <taxon>Bacteria</taxon>
        <taxon>Bacillati</taxon>
        <taxon>Bacillota</taxon>
        <taxon>Bacilli</taxon>
        <taxon>Bacillales</taxon>
        <taxon>Bacillaceae</taxon>
        <taxon>Bacillus</taxon>
        <taxon>Bacillus cereus group</taxon>
    </lineage>
</organism>
<evidence type="ECO:0000259" key="1">
    <source>
        <dbReference type="Pfam" id="PF13157"/>
    </source>
</evidence>
<proteinExistence type="predicted"/>
<name>A0A164KLH6_BACCE</name>
<reference evidence="2 3" key="1">
    <citation type="submission" date="2015-09" db="EMBL/GenBank/DDBJ databases">
        <title>Bacillus cereus food isolates.</title>
        <authorList>
            <person name="Boekhorst J."/>
        </authorList>
    </citation>
    <scope>NUCLEOTIDE SEQUENCE [LARGE SCALE GENOMIC DNA]</scope>
    <source>
        <strain evidence="2 3">B4088</strain>
    </source>
</reference>
<dbReference type="Pfam" id="PF13157">
    <property type="entry name" value="Enas"/>
    <property type="match status" value="1"/>
</dbReference>
<accession>A0A164KLH6</accession>
<gene>
    <name evidence="2" type="ORF">B4088_6261</name>
</gene>
<comment type="caution">
    <text evidence="2">The sequence shown here is derived from an EMBL/GenBank/DDBJ whole genome shotgun (WGS) entry which is preliminary data.</text>
</comment>
<dbReference type="PATRIC" id="fig|1396.535.peg.2487"/>
<dbReference type="Proteomes" id="UP000076482">
    <property type="component" value="Unassembled WGS sequence"/>
</dbReference>
<dbReference type="InterPro" id="IPR025055">
    <property type="entry name" value="Ena_core"/>
</dbReference>
<dbReference type="EMBL" id="LJKE01000128">
    <property type="protein sequence ID" value="KZD50944.1"/>
    <property type="molecule type" value="Genomic_DNA"/>
</dbReference>
<dbReference type="GeneID" id="92801768"/>
<feature type="domain" description="Endospore appendages core" evidence="1">
    <location>
        <begin position="8"/>
        <end position="115"/>
    </location>
</feature>
<protein>
    <submittedName>
        <fullName evidence="2">Group-specific protein</fullName>
    </submittedName>
</protein>